<evidence type="ECO:0000313" key="7">
    <source>
        <dbReference type="Proteomes" id="UP000016922"/>
    </source>
</evidence>
<dbReference type="GO" id="GO:0005737">
    <property type="term" value="C:cytoplasm"/>
    <property type="evidence" value="ECO:0007669"/>
    <property type="project" value="TreeGrafter"/>
</dbReference>
<dbReference type="AlphaFoldDB" id="S3DCX5"/>
<dbReference type="OrthoDB" id="626167at2759"/>
<dbReference type="PANTHER" id="PTHR23257">
    <property type="entry name" value="SERINE-THREONINE PROTEIN KINASE"/>
    <property type="match status" value="1"/>
</dbReference>
<dbReference type="SMART" id="SM00220">
    <property type="entry name" value="S_TKc"/>
    <property type="match status" value="1"/>
</dbReference>
<keyword evidence="4" id="KW-0175">Coiled coil</keyword>
<reference evidence="6 7" key="1">
    <citation type="journal article" date="2013" name="BMC Genomics">
        <title>Genomics-driven discovery of the pneumocandin biosynthetic gene cluster in the fungus Glarea lozoyensis.</title>
        <authorList>
            <person name="Chen L."/>
            <person name="Yue Q."/>
            <person name="Zhang X."/>
            <person name="Xiang M."/>
            <person name="Wang C."/>
            <person name="Li S."/>
            <person name="Che Y."/>
            <person name="Ortiz-Lopez F.J."/>
            <person name="Bills G.F."/>
            <person name="Liu X."/>
            <person name="An Z."/>
        </authorList>
    </citation>
    <scope>NUCLEOTIDE SEQUENCE [LARGE SCALE GENOMIC DNA]</scope>
    <source>
        <strain evidence="7">ATCC 20868 / MF5171</strain>
    </source>
</reference>
<dbReference type="PROSITE" id="PS00108">
    <property type="entry name" value="PROTEIN_KINASE_ST"/>
    <property type="match status" value="1"/>
</dbReference>
<keyword evidence="7" id="KW-1185">Reference proteome</keyword>
<dbReference type="GO" id="GO:0005524">
    <property type="term" value="F:ATP binding"/>
    <property type="evidence" value="ECO:0007669"/>
    <property type="project" value="UniProtKB-UniRule"/>
</dbReference>
<dbReference type="Proteomes" id="UP000016922">
    <property type="component" value="Unassembled WGS sequence"/>
</dbReference>
<dbReference type="InterPro" id="IPR011009">
    <property type="entry name" value="Kinase-like_dom_sf"/>
</dbReference>
<evidence type="ECO:0000256" key="2">
    <source>
        <dbReference type="ARBA" id="ARBA00022840"/>
    </source>
</evidence>
<dbReference type="Pfam" id="PF00069">
    <property type="entry name" value="Pkinase"/>
    <property type="match status" value="1"/>
</dbReference>
<proteinExistence type="predicted"/>
<dbReference type="STRING" id="1116229.S3DCX5"/>
<gene>
    <name evidence="6" type="ORF">GLAREA_11285</name>
</gene>
<keyword evidence="6" id="KW-0808">Transferase</keyword>
<feature type="domain" description="Protein kinase" evidence="5">
    <location>
        <begin position="52"/>
        <end position="360"/>
    </location>
</feature>
<dbReference type="InterPro" id="IPR000719">
    <property type="entry name" value="Prot_kinase_dom"/>
</dbReference>
<dbReference type="PROSITE" id="PS50011">
    <property type="entry name" value="PROTEIN_KINASE_DOM"/>
    <property type="match status" value="1"/>
</dbReference>
<dbReference type="InterPro" id="IPR017441">
    <property type="entry name" value="Protein_kinase_ATP_BS"/>
</dbReference>
<accession>S3DCX5</accession>
<keyword evidence="2 3" id="KW-0067">ATP-binding</keyword>
<evidence type="ECO:0000256" key="3">
    <source>
        <dbReference type="PROSITE-ProRule" id="PRU10141"/>
    </source>
</evidence>
<feature type="coiled-coil region" evidence="4">
    <location>
        <begin position="752"/>
        <end position="820"/>
    </location>
</feature>
<dbReference type="KEGG" id="glz:GLAREA_11285"/>
<keyword evidence="1 3" id="KW-0547">Nucleotide-binding</keyword>
<dbReference type="Pfam" id="PF13374">
    <property type="entry name" value="TPR_10"/>
    <property type="match status" value="2"/>
</dbReference>
<evidence type="ECO:0000256" key="4">
    <source>
        <dbReference type="SAM" id="Coils"/>
    </source>
</evidence>
<dbReference type="EMBL" id="KE145354">
    <property type="protein sequence ID" value="EPE35585.1"/>
    <property type="molecule type" value="Genomic_DNA"/>
</dbReference>
<dbReference type="GO" id="GO:0007165">
    <property type="term" value="P:signal transduction"/>
    <property type="evidence" value="ECO:0007669"/>
    <property type="project" value="TreeGrafter"/>
</dbReference>
<dbReference type="RefSeq" id="XP_008077664.1">
    <property type="nucleotide sequence ID" value="XM_008079473.1"/>
</dbReference>
<dbReference type="GO" id="GO:0004672">
    <property type="term" value="F:protein kinase activity"/>
    <property type="evidence" value="ECO:0007669"/>
    <property type="project" value="InterPro"/>
</dbReference>
<dbReference type="HOGENOM" id="CLU_011583_0_0_1"/>
<dbReference type="SUPFAM" id="SSF48452">
    <property type="entry name" value="TPR-like"/>
    <property type="match status" value="1"/>
</dbReference>
<keyword evidence="6" id="KW-0418">Kinase</keyword>
<evidence type="ECO:0000313" key="6">
    <source>
        <dbReference type="EMBL" id="EPE35585.1"/>
    </source>
</evidence>
<dbReference type="OMA" id="GMTTGHK"/>
<dbReference type="SUPFAM" id="SSF56112">
    <property type="entry name" value="Protein kinase-like (PK-like)"/>
    <property type="match status" value="1"/>
</dbReference>
<dbReference type="Gene3D" id="1.25.40.10">
    <property type="entry name" value="Tetratricopeptide repeat domain"/>
    <property type="match status" value="2"/>
</dbReference>
<dbReference type="InterPro" id="IPR011990">
    <property type="entry name" value="TPR-like_helical_dom_sf"/>
</dbReference>
<dbReference type="PROSITE" id="PS00107">
    <property type="entry name" value="PROTEIN_KINASE_ATP"/>
    <property type="match status" value="1"/>
</dbReference>
<dbReference type="Gene3D" id="1.10.510.10">
    <property type="entry name" value="Transferase(Phosphotransferase) domain 1"/>
    <property type="match status" value="1"/>
</dbReference>
<feature type="binding site" evidence="3">
    <location>
        <position position="80"/>
    </location>
    <ligand>
        <name>ATP</name>
        <dbReference type="ChEBI" id="CHEBI:30616"/>
    </ligand>
</feature>
<protein>
    <submittedName>
        <fullName evidence="6">Protein kinase-like (PK-like)</fullName>
    </submittedName>
</protein>
<name>S3DCX5_GLAL2</name>
<dbReference type="InterPro" id="IPR008271">
    <property type="entry name" value="Ser/Thr_kinase_AS"/>
</dbReference>
<evidence type="ECO:0000256" key="1">
    <source>
        <dbReference type="ARBA" id="ARBA00022741"/>
    </source>
</evidence>
<organism evidence="6 7">
    <name type="scientific">Glarea lozoyensis (strain ATCC 20868 / MF5171)</name>
    <dbReference type="NCBI Taxonomy" id="1116229"/>
    <lineage>
        <taxon>Eukaryota</taxon>
        <taxon>Fungi</taxon>
        <taxon>Dikarya</taxon>
        <taxon>Ascomycota</taxon>
        <taxon>Pezizomycotina</taxon>
        <taxon>Leotiomycetes</taxon>
        <taxon>Helotiales</taxon>
        <taxon>Helotiaceae</taxon>
        <taxon>Glarea</taxon>
    </lineage>
</organism>
<dbReference type="eggNOG" id="KOG0192">
    <property type="taxonomic scope" value="Eukaryota"/>
</dbReference>
<dbReference type="InterPro" id="IPR050167">
    <property type="entry name" value="Ser_Thr_protein_kinase"/>
</dbReference>
<dbReference type="GeneID" id="19470326"/>
<sequence>MNPPLPFFLRAGRVVDCSTSTNANDHGFHFDLLSFISIAQDFGVDFISLTWQPALEALGRGATSTIQQTQIDAKFNLAFKLSMAWPEEQVADTAQQGFARYKALIYELIALEMLADHPNVIDLVGITWETGGDTHEVWPVLLTERSTEGLMDEFLNSSTGIELNCQSKLELCRDVAQAGQALHSLGIVHGDIKLENILIFKSEERWTGKLIDFGFSCLGTSDNDMVQVACTRPWQAPEHHRETYFKLEEARRMDVYSFGMLLCRMFLSSELTKYFKIFGHLFDAENRYLYLEEIESLKQSFSFLDMVLEALNKSSDLDNSVKETLREIFLKTLQHKPELRAPNFDYIVAILSTSDAIPFSPYKPTKALDRLAHTVLDIGKSLADLDDSDYLLRKAIVTALEKRMTKKNNCLCKLPAAYQLWLCYEIGFGTKRDTAKAAEWLVTSQSLHPDPKTILEEIDQAYEASNAERLSRKLGYATNLPFDPVKLYEIQNRMEMAEISFRQETQGRKESFEISSKSYITQLSNLSLLLCRKGDFKEAEKASRDAVNSSKAAYGALNDITISAQNYLAWIFSRTENWSEMVELQLELIPLKSEHKDIGPLDATTLNSQNHLIAAYFFLGEYDESISLATNLLETRKSHLGKEHPETLVTFTWLCRSLLEHGSFDGLEAQFKDLVAASRRACGDDDDATLEREELHAAVLLGEGYLTRGMLNEDKLDDALCLIEDVLNRYDDDVPNAHLNLLVKAHTTLICALALEERFEEAQTEIAESENVARKLQAKTNENYIEIRRFGRVVYDVNILQELSRDMQEHKEEIHQVRLRIAHRWKL</sequence>
<evidence type="ECO:0000259" key="5">
    <source>
        <dbReference type="PROSITE" id="PS50011"/>
    </source>
</evidence>